<dbReference type="EnsemblMetazoa" id="XM_024229514.1">
    <property type="protein sequence ID" value="XP_024085282.1"/>
    <property type="gene ID" value="LOC106672191"/>
</dbReference>
<dbReference type="RefSeq" id="XP_014258887.1">
    <property type="nucleotide sequence ID" value="XM_014403401.2"/>
</dbReference>
<dbReference type="OMA" id="ILYMSTY"/>
<reference evidence="10" key="1">
    <citation type="submission" date="2022-01" db="UniProtKB">
        <authorList>
            <consortium name="EnsemblMetazoa"/>
        </authorList>
    </citation>
    <scope>IDENTIFICATION</scope>
</reference>
<dbReference type="PANTHER" id="PTHR31885:SF6">
    <property type="entry name" value="GH04784P"/>
    <property type="match status" value="1"/>
</dbReference>
<dbReference type="Proteomes" id="UP000494040">
    <property type="component" value="Unassembled WGS sequence"/>
</dbReference>
<evidence type="ECO:0000256" key="8">
    <source>
        <dbReference type="ARBA" id="ARBA00049560"/>
    </source>
</evidence>
<evidence type="ECO:0000256" key="3">
    <source>
        <dbReference type="ARBA" id="ARBA00022692"/>
    </source>
</evidence>
<dbReference type="OrthoDB" id="2133758at2759"/>
<evidence type="ECO:0000256" key="6">
    <source>
        <dbReference type="ARBA" id="ARBA00035673"/>
    </source>
</evidence>
<dbReference type="RefSeq" id="XP_014258913.1">
    <property type="nucleotide sequence ID" value="XM_014403427.2"/>
</dbReference>
<evidence type="ECO:0000256" key="5">
    <source>
        <dbReference type="ARBA" id="ARBA00023136"/>
    </source>
</evidence>
<dbReference type="GO" id="GO:0047408">
    <property type="term" value="F:alkenylglycerophosphocholine hydrolase activity"/>
    <property type="evidence" value="ECO:0007669"/>
    <property type="project" value="UniProtKB-EC"/>
</dbReference>
<sequence>MLPKILTRPEISYPLVAFCAFSILYLFFYDWVLLHGLWFATFLKCLPIFCLCWLASVDSHKRSKEQKFKNKILYGLLYSSLGDALLMWDYFKLGMIAFAVAHIYYIAAFGFTSLKIEYGFVLYTLCIIILYMLIHGLEGVLQYAVPVYSFILVTMVWRSLAFTHNLKKDFMWMNNVIRVSSVSWMLSDGLLGVNKFLFPVPFSQFLIMFTYYFGQLGIALSTLTKCKA</sequence>
<keyword evidence="3 9" id="KW-0812">Transmembrane</keyword>
<evidence type="ECO:0000256" key="1">
    <source>
        <dbReference type="ARBA" id="ARBA00004141"/>
    </source>
</evidence>
<keyword evidence="5 9" id="KW-0472">Membrane</keyword>
<dbReference type="GeneID" id="106672191"/>
<keyword evidence="4 9" id="KW-1133">Transmembrane helix</keyword>
<accession>A0A8I6SR34</accession>
<evidence type="ECO:0000313" key="11">
    <source>
        <dbReference type="Proteomes" id="UP000494040"/>
    </source>
</evidence>
<dbReference type="InterPro" id="IPR012506">
    <property type="entry name" value="TMEM86B-like"/>
</dbReference>
<organism evidence="10 11">
    <name type="scientific">Cimex lectularius</name>
    <name type="common">Bed bug</name>
    <name type="synonym">Acanthia lectularia</name>
    <dbReference type="NCBI Taxonomy" id="79782"/>
    <lineage>
        <taxon>Eukaryota</taxon>
        <taxon>Metazoa</taxon>
        <taxon>Ecdysozoa</taxon>
        <taxon>Arthropoda</taxon>
        <taxon>Hexapoda</taxon>
        <taxon>Insecta</taxon>
        <taxon>Pterygota</taxon>
        <taxon>Neoptera</taxon>
        <taxon>Paraneoptera</taxon>
        <taxon>Hemiptera</taxon>
        <taxon>Heteroptera</taxon>
        <taxon>Panheteroptera</taxon>
        <taxon>Cimicomorpha</taxon>
        <taxon>Cimicidae</taxon>
        <taxon>Cimex</taxon>
    </lineage>
</organism>
<protein>
    <recommendedName>
        <fullName evidence="6">lysoplasmalogenase</fullName>
        <ecNumber evidence="6">3.3.2.2</ecNumber>
    </recommendedName>
</protein>
<feature type="transmembrane region" description="Helical" evidence="9">
    <location>
        <begin position="93"/>
        <end position="111"/>
    </location>
</feature>
<dbReference type="EC" id="3.3.2.2" evidence="6"/>
<feature type="transmembrane region" description="Helical" evidence="9">
    <location>
        <begin position="12"/>
        <end position="31"/>
    </location>
</feature>
<dbReference type="RefSeq" id="XP_024085282.1">
    <property type="nucleotide sequence ID" value="XM_024229514.1"/>
</dbReference>
<proteinExistence type="inferred from homology"/>
<feature type="transmembrane region" description="Helical" evidence="9">
    <location>
        <begin position="172"/>
        <end position="193"/>
    </location>
</feature>
<dbReference type="RefSeq" id="XP_014258905.1">
    <property type="nucleotide sequence ID" value="XM_014403419.2"/>
</dbReference>
<comment type="catalytic activity">
    <reaction evidence="7">
        <text>a 1-O-(1Z-alkenyl)-sn-glycero-3-phosphoethanolamine + H2O = a 2,3-saturated aldehyde + sn-glycero-3-phosphoethanolamine</text>
        <dbReference type="Rhea" id="RHEA:16905"/>
        <dbReference type="ChEBI" id="CHEBI:15377"/>
        <dbReference type="ChEBI" id="CHEBI:73359"/>
        <dbReference type="ChEBI" id="CHEBI:77288"/>
        <dbReference type="ChEBI" id="CHEBI:143890"/>
        <dbReference type="EC" id="3.3.2.2"/>
    </reaction>
</comment>
<comment type="subcellular location">
    <subcellularLocation>
        <location evidence="1">Membrane</location>
        <topology evidence="1">Multi-pass membrane protein</topology>
    </subcellularLocation>
</comment>
<evidence type="ECO:0000256" key="7">
    <source>
        <dbReference type="ARBA" id="ARBA00049458"/>
    </source>
</evidence>
<evidence type="ECO:0000313" key="10">
    <source>
        <dbReference type="EnsemblMetazoa" id="XP_024085282.1"/>
    </source>
</evidence>
<comment type="similarity">
    <text evidence="2">Belongs to the TMEM86 family.</text>
</comment>
<feature type="transmembrane region" description="Helical" evidence="9">
    <location>
        <begin position="37"/>
        <end position="56"/>
    </location>
</feature>
<dbReference type="KEGG" id="clec:106672191"/>
<dbReference type="RefSeq" id="XP_014258933.1">
    <property type="nucleotide sequence ID" value="XM_014403447.2"/>
</dbReference>
<feature type="transmembrane region" description="Helical" evidence="9">
    <location>
        <begin position="68"/>
        <end position="87"/>
    </location>
</feature>
<feature type="transmembrane region" description="Helical" evidence="9">
    <location>
        <begin position="118"/>
        <end position="134"/>
    </location>
</feature>
<comment type="catalytic activity">
    <reaction evidence="8">
        <text>a 1-O-(1Z-alkenyl)-sn-glycero-3-phosphocholine + H2O = a 2,3-saturated aldehyde + sn-glycerol 3-phosphocholine</text>
        <dbReference type="Rhea" id="RHEA:22544"/>
        <dbReference type="ChEBI" id="CHEBI:15377"/>
        <dbReference type="ChEBI" id="CHEBI:16870"/>
        <dbReference type="ChEBI" id="CHEBI:73359"/>
        <dbReference type="ChEBI" id="CHEBI:77287"/>
        <dbReference type="EC" id="3.3.2.2"/>
    </reaction>
</comment>
<dbReference type="GO" id="GO:0016020">
    <property type="term" value="C:membrane"/>
    <property type="evidence" value="ECO:0007669"/>
    <property type="project" value="UniProtKB-SubCell"/>
</dbReference>
<dbReference type="Pfam" id="PF07947">
    <property type="entry name" value="YhhN"/>
    <property type="match status" value="1"/>
</dbReference>
<dbReference type="PANTHER" id="PTHR31885">
    <property type="entry name" value="GH04784P"/>
    <property type="match status" value="1"/>
</dbReference>
<dbReference type="EnsemblMetazoa" id="XM_014403419.2">
    <property type="protein sequence ID" value="XP_014258905.1"/>
    <property type="gene ID" value="LOC106672191"/>
</dbReference>
<dbReference type="EnsemblMetazoa" id="XM_014403447.2">
    <property type="protein sequence ID" value="XP_014258933.1"/>
    <property type="gene ID" value="LOC106672191"/>
</dbReference>
<dbReference type="EnsemblMetazoa" id="XM_014403427.2">
    <property type="protein sequence ID" value="XP_014258913.1"/>
    <property type="gene ID" value="LOC106672191"/>
</dbReference>
<dbReference type="EnsemblMetazoa" id="XM_014403401.2">
    <property type="protein sequence ID" value="XP_014258887.1"/>
    <property type="gene ID" value="LOC106672191"/>
</dbReference>
<evidence type="ECO:0000256" key="2">
    <source>
        <dbReference type="ARBA" id="ARBA00007375"/>
    </source>
</evidence>
<keyword evidence="11" id="KW-1185">Reference proteome</keyword>
<evidence type="ECO:0000256" key="4">
    <source>
        <dbReference type="ARBA" id="ARBA00022989"/>
    </source>
</evidence>
<evidence type="ECO:0000256" key="9">
    <source>
        <dbReference type="SAM" id="Phobius"/>
    </source>
</evidence>
<dbReference type="AlphaFoldDB" id="A0A8I6SR34"/>
<feature type="transmembrane region" description="Helical" evidence="9">
    <location>
        <begin position="140"/>
        <end position="160"/>
    </location>
</feature>
<feature type="transmembrane region" description="Helical" evidence="9">
    <location>
        <begin position="205"/>
        <end position="223"/>
    </location>
</feature>
<name>A0A8I6SR34_CIMLE</name>